<evidence type="ECO:0000313" key="1">
    <source>
        <dbReference type="EMBL" id="MPC23548.1"/>
    </source>
</evidence>
<accession>A0A5B7DQ19</accession>
<name>A0A5B7DQ19_PORTR</name>
<sequence length="68" mass="7749">MTSSACPSLHQPAEFQHYFFFSAHLFRLTRGAHRPVQDPDPELAPSGTVTLSLQRLYMSARNSIVFFH</sequence>
<dbReference type="AlphaFoldDB" id="A0A5B7DQ19"/>
<protein>
    <submittedName>
        <fullName evidence="1">Uncharacterized protein</fullName>
    </submittedName>
</protein>
<dbReference type="EMBL" id="VSRR010001221">
    <property type="protein sequence ID" value="MPC23548.1"/>
    <property type="molecule type" value="Genomic_DNA"/>
</dbReference>
<keyword evidence="2" id="KW-1185">Reference proteome</keyword>
<organism evidence="1 2">
    <name type="scientific">Portunus trituberculatus</name>
    <name type="common">Swimming crab</name>
    <name type="synonym">Neptunus trituberculatus</name>
    <dbReference type="NCBI Taxonomy" id="210409"/>
    <lineage>
        <taxon>Eukaryota</taxon>
        <taxon>Metazoa</taxon>
        <taxon>Ecdysozoa</taxon>
        <taxon>Arthropoda</taxon>
        <taxon>Crustacea</taxon>
        <taxon>Multicrustacea</taxon>
        <taxon>Malacostraca</taxon>
        <taxon>Eumalacostraca</taxon>
        <taxon>Eucarida</taxon>
        <taxon>Decapoda</taxon>
        <taxon>Pleocyemata</taxon>
        <taxon>Brachyura</taxon>
        <taxon>Eubrachyura</taxon>
        <taxon>Portunoidea</taxon>
        <taxon>Portunidae</taxon>
        <taxon>Portuninae</taxon>
        <taxon>Portunus</taxon>
    </lineage>
</organism>
<proteinExistence type="predicted"/>
<gene>
    <name evidence="1" type="ORF">E2C01_016603</name>
</gene>
<dbReference type="Proteomes" id="UP000324222">
    <property type="component" value="Unassembled WGS sequence"/>
</dbReference>
<evidence type="ECO:0000313" key="2">
    <source>
        <dbReference type="Proteomes" id="UP000324222"/>
    </source>
</evidence>
<reference evidence="1 2" key="1">
    <citation type="submission" date="2019-05" db="EMBL/GenBank/DDBJ databases">
        <title>Another draft genome of Portunus trituberculatus and its Hox gene families provides insights of decapod evolution.</title>
        <authorList>
            <person name="Jeong J.-H."/>
            <person name="Song I."/>
            <person name="Kim S."/>
            <person name="Choi T."/>
            <person name="Kim D."/>
            <person name="Ryu S."/>
            <person name="Kim W."/>
        </authorList>
    </citation>
    <scope>NUCLEOTIDE SEQUENCE [LARGE SCALE GENOMIC DNA]</scope>
    <source>
        <tissue evidence="1">Muscle</tissue>
    </source>
</reference>
<comment type="caution">
    <text evidence="1">The sequence shown here is derived from an EMBL/GenBank/DDBJ whole genome shotgun (WGS) entry which is preliminary data.</text>
</comment>